<comment type="caution">
    <text evidence="1">The sequence shown here is derived from an EMBL/GenBank/DDBJ whole genome shotgun (WGS) entry which is preliminary data.</text>
</comment>
<evidence type="ECO:0000313" key="2">
    <source>
        <dbReference type="Proteomes" id="UP000652761"/>
    </source>
</evidence>
<protein>
    <submittedName>
        <fullName evidence="1">Uncharacterized protein</fullName>
    </submittedName>
</protein>
<dbReference type="EMBL" id="NMUH01001953">
    <property type="protein sequence ID" value="MQL96746.1"/>
    <property type="molecule type" value="Genomic_DNA"/>
</dbReference>
<reference evidence="1" key="1">
    <citation type="submission" date="2017-07" db="EMBL/GenBank/DDBJ databases">
        <title>Taro Niue Genome Assembly and Annotation.</title>
        <authorList>
            <person name="Atibalentja N."/>
            <person name="Keating K."/>
            <person name="Fields C.J."/>
        </authorList>
    </citation>
    <scope>NUCLEOTIDE SEQUENCE</scope>
    <source>
        <strain evidence="1">Niue_2</strain>
        <tissue evidence="1">Leaf</tissue>
    </source>
</reference>
<feature type="non-terminal residue" evidence="1">
    <location>
        <position position="76"/>
    </location>
</feature>
<keyword evidence="2" id="KW-1185">Reference proteome</keyword>
<sequence length="76" mass="8593">MGGTEAKCRPIDFKTLKAHCQGESAAPTYERMTPNSWRNDMKIYGRGLRYALINPSLLDGRNADRSILKHQKLTAQ</sequence>
<proteinExistence type="predicted"/>
<dbReference type="Proteomes" id="UP000652761">
    <property type="component" value="Unassembled WGS sequence"/>
</dbReference>
<organism evidence="1 2">
    <name type="scientific">Colocasia esculenta</name>
    <name type="common">Wild taro</name>
    <name type="synonym">Arum esculentum</name>
    <dbReference type="NCBI Taxonomy" id="4460"/>
    <lineage>
        <taxon>Eukaryota</taxon>
        <taxon>Viridiplantae</taxon>
        <taxon>Streptophyta</taxon>
        <taxon>Embryophyta</taxon>
        <taxon>Tracheophyta</taxon>
        <taxon>Spermatophyta</taxon>
        <taxon>Magnoliopsida</taxon>
        <taxon>Liliopsida</taxon>
        <taxon>Araceae</taxon>
        <taxon>Aroideae</taxon>
        <taxon>Colocasieae</taxon>
        <taxon>Colocasia</taxon>
    </lineage>
</organism>
<dbReference type="AlphaFoldDB" id="A0A843VP09"/>
<evidence type="ECO:0000313" key="1">
    <source>
        <dbReference type="EMBL" id="MQL96746.1"/>
    </source>
</evidence>
<name>A0A843VP09_COLES</name>
<accession>A0A843VP09</accession>
<gene>
    <name evidence="1" type="ORF">Taro_029429</name>
</gene>